<evidence type="ECO:0000313" key="3">
    <source>
        <dbReference type="Proteomes" id="UP000226192"/>
    </source>
</evidence>
<evidence type="ECO:0000256" key="1">
    <source>
        <dbReference type="SAM" id="MobiDB-lite"/>
    </source>
</evidence>
<dbReference type="Proteomes" id="UP000226192">
    <property type="component" value="Unassembled WGS sequence"/>
</dbReference>
<protein>
    <submittedName>
        <fullName evidence="2">Uncharacterized protein</fullName>
    </submittedName>
</protein>
<sequence length="430" mass="47300">MARKRRHIRPLAPASVAYKQRSGASVNQRLANLRMATADPSASGLPMAPAPTLPPAIREILDQPEPPALRPRRPGPQRYDERGRRLPAGPAPPRSWTSGTSSDAPGAAAAAARVKGWKPPALPDTYMAARGSLVDIVLGRMALNWDFHRVHDQDYLYFMPNHLKHPLIRHVGLVAGAGVSTHDVRAILLPPLDSHAPWSSSSHNGHDGVANSEVTCLDLAGSIGQSLDLRKLSNLLFPRIVHAMPKEPQESWDVPEIAPSPPRLVLPALRQLSLALTCPDSQKGVSWRHLVSLSAKLSCLTHLSLAFWPVPSLSSQTLGVTDKMEALRTLRVLSHNLYRLECLDLTGCWPWFEFLWQKNGADYIDWASDWGGVTLLRLRVGFTLPPDACLTDRMAYQCAVEEAARVERHIVAQRAGRGSFITVHRDGLDK</sequence>
<dbReference type="EMBL" id="NJET01000013">
    <property type="protein sequence ID" value="PHH65906.1"/>
    <property type="molecule type" value="Genomic_DNA"/>
</dbReference>
<comment type="caution">
    <text evidence="2">The sequence shown here is derived from an EMBL/GenBank/DDBJ whole genome shotgun (WGS) entry which is preliminary data.</text>
</comment>
<name>A0A2C5YDY2_9HYPO</name>
<organism evidence="2 3">
    <name type="scientific">Ophiocordyceps australis</name>
    <dbReference type="NCBI Taxonomy" id="1399860"/>
    <lineage>
        <taxon>Eukaryota</taxon>
        <taxon>Fungi</taxon>
        <taxon>Dikarya</taxon>
        <taxon>Ascomycota</taxon>
        <taxon>Pezizomycotina</taxon>
        <taxon>Sordariomycetes</taxon>
        <taxon>Hypocreomycetidae</taxon>
        <taxon>Hypocreales</taxon>
        <taxon>Ophiocordycipitaceae</taxon>
        <taxon>Ophiocordyceps</taxon>
    </lineage>
</organism>
<evidence type="ECO:0000313" key="2">
    <source>
        <dbReference type="EMBL" id="PHH65906.1"/>
    </source>
</evidence>
<gene>
    <name evidence="2" type="ORF">CDD81_1275</name>
</gene>
<dbReference type="STRING" id="1399860.A0A2C5YDY2"/>
<reference evidence="2 3" key="1">
    <citation type="submission" date="2017-06" db="EMBL/GenBank/DDBJ databases">
        <title>Ant-infecting Ophiocordyceps genomes reveal a high diversity of potential behavioral manipulation genes and a possible major role for enterotoxins.</title>
        <authorList>
            <person name="De Bekker C."/>
            <person name="Evans H.C."/>
            <person name="Brachmann A."/>
            <person name="Hughes D.P."/>
        </authorList>
    </citation>
    <scope>NUCLEOTIDE SEQUENCE [LARGE SCALE GENOMIC DNA]</scope>
    <source>
        <strain evidence="2 3">Map64</strain>
    </source>
</reference>
<proteinExistence type="predicted"/>
<accession>A0A2C5YDY2</accession>
<dbReference type="AlphaFoldDB" id="A0A2C5YDY2"/>
<feature type="region of interest" description="Disordered" evidence="1">
    <location>
        <begin position="1"/>
        <end position="24"/>
    </location>
</feature>
<dbReference type="OrthoDB" id="5278911at2759"/>
<keyword evidence="3" id="KW-1185">Reference proteome</keyword>
<feature type="region of interest" description="Disordered" evidence="1">
    <location>
        <begin position="62"/>
        <end position="111"/>
    </location>
</feature>